<keyword evidence="5 7" id="KW-0472">Membrane</keyword>
<evidence type="ECO:0000256" key="3">
    <source>
        <dbReference type="ARBA" id="ARBA00022692"/>
    </source>
</evidence>
<dbReference type="PROSITE" id="PS00457">
    <property type="entry name" value="NA_SOLUT_SYMP_2"/>
    <property type="match status" value="1"/>
</dbReference>
<name>A0A9D9IKK3_9BACT</name>
<dbReference type="InterPro" id="IPR018212">
    <property type="entry name" value="Na/solute_symporter_CS"/>
</dbReference>
<dbReference type="PANTHER" id="PTHR11819:SF195">
    <property type="entry name" value="SODIUM_GLUCOSE COTRANSPORTER 4"/>
    <property type="match status" value="1"/>
</dbReference>
<feature type="transmembrane region" description="Helical" evidence="7">
    <location>
        <begin position="77"/>
        <end position="100"/>
    </location>
</feature>
<dbReference type="InterPro" id="IPR038377">
    <property type="entry name" value="Na/Glc_symporter_sf"/>
</dbReference>
<dbReference type="GO" id="GO:0005412">
    <property type="term" value="F:D-glucose:sodium symporter activity"/>
    <property type="evidence" value="ECO:0007669"/>
    <property type="project" value="TreeGrafter"/>
</dbReference>
<evidence type="ECO:0000256" key="7">
    <source>
        <dbReference type="SAM" id="Phobius"/>
    </source>
</evidence>
<dbReference type="NCBIfam" id="TIGR00813">
    <property type="entry name" value="sss"/>
    <property type="match status" value="1"/>
</dbReference>
<evidence type="ECO:0000256" key="5">
    <source>
        <dbReference type="ARBA" id="ARBA00023136"/>
    </source>
</evidence>
<dbReference type="Pfam" id="PF00474">
    <property type="entry name" value="SSF"/>
    <property type="match status" value="1"/>
</dbReference>
<reference evidence="8" key="1">
    <citation type="submission" date="2020-10" db="EMBL/GenBank/DDBJ databases">
        <authorList>
            <person name="Gilroy R."/>
        </authorList>
    </citation>
    <scope>NUCLEOTIDE SEQUENCE</scope>
    <source>
        <strain evidence="8">B1-13419</strain>
    </source>
</reference>
<feature type="transmembrane region" description="Helical" evidence="7">
    <location>
        <begin position="6"/>
        <end position="26"/>
    </location>
</feature>
<evidence type="ECO:0000313" key="8">
    <source>
        <dbReference type="EMBL" id="MBO8473811.1"/>
    </source>
</evidence>
<comment type="similarity">
    <text evidence="2 6">Belongs to the sodium:solute symporter (SSF) (TC 2.A.21) family.</text>
</comment>
<keyword evidence="4 7" id="KW-1133">Transmembrane helix</keyword>
<accession>A0A9D9IKK3</accession>
<dbReference type="PROSITE" id="PS50283">
    <property type="entry name" value="NA_SOLUT_SYMP_3"/>
    <property type="match status" value="1"/>
</dbReference>
<feature type="transmembrane region" description="Helical" evidence="7">
    <location>
        <begin position="184"/>
        <end position="211"/>
    </location>
</feature>
<feature type="transmembrane region" description="Helical" evidence="7">
    <location>
        <begin position="453"/>
        <end position="472"/>
    </location>
</feature>
<protein>
    <submittedName>
        <fullName evidence="8">Sodium/solute symporter</fullName>
    </submittedName>
</protein>
<evidence type="ECO:0000256" key="1">
    <source>
        <dbReference type="ARBA" id="ARBA00004141"/>
    </source>
</evidence>
<comment type="subcellular location">
    <subcellularLocation>
        <location evidence="1">Membrane</location>
        <topology evidence="1">Multi-pass membrane protein</topology>
    </subcellularLocation>
</comment>
<keyword evidence="3 7" id="KW-0812">Transmembrane</keyword>
<feature type="transmembrane region" description="Helical" evidence="7">
    <location>
        <begin position="507"/>
        <end position="525"/>
    </location>
</feature>
<dbReference type="EMBL" id="JADIMD010000010">
    <property type="protein sequence ID" value="MBO8473811.1"/>
    <property type="molecule type" value="Genomic_DNA"/>
</dbReference>
<evidence type="ECO:0000313" key="9">
    <source>
        <dbReference type="Proteomes" id="UP000823757"/>
    </source>
</evidence>
<dbReference type="GO" id="GO:0005886">
    <property type="term" value="C:plasma membrane"/>
    <property type="evidence" value="ECO:0007669"/>
    <property type="project" value="TreeGrafter"/>
</dbReference>
<feature type="transmembrane region" description="Helical" evidence="7">
    <location>
        <begin position="363"/>
        <end position="386"/>
    </location>
</feature>
<dbReference type="PANTHER" id="PTHR11819">
    <property type="entry name" value="SOLUTE CARRIER FAMILY 5"/>
    <property type="match status" value="1"/>
</dbReference>
<dbReference type="Proteomes" id="UP000823757">
    <property type="component" value="Unassembled WGS sequence"/>
</dbReference>
<feature type="transmembrane region" description="Helical" evidence="7">
    <location>
        <begin position="271"/>
        <end position="297"/>
    </location>
</feature>
<dbReference type="CDD" id="cd10329">
    <property type="entry name" value="SLC5sbd_SGLT1-like"/>
    <property type="match status" value="1"/>
</dbReference>
<feature type="transmembrane region" description="Helical" evidence="7">
    <location>
        <begin position="423"/>
        <end position="441"/>
    </location>
</feature>
<feature type="transmembrane region" description="Helical" evidence="7">
    <location>
        <begin position="317"/>
        <end position="342"/>
    </location>
</feature>
<reference evidence="8" key="2">
    <citation type="journal article" date="2021" name="PeerJ">
        <title>Extensive microbial diversity within the chicken gut microbiome revealed by metagenomics and culture.</title>
        <authorList>
            <person name="Gilroy R."/>
            <person name="Ravi A."/>
            <person name="Getino M."/>
            <person name="Pursley I."/>
            <person name="Horton D.L."/>
            <person name="Alikhan N.F."/>
            <person name="Baker D."/>
            <person name="Gharbi K."/>
            <person name="Hall N."/>
            <person name="Watson M."/>
            <person name="Adriaenssens E.M."/>
            <person name="Foster-Nyarko E."/>
            <person name="Jarju S."/>
            <person name="Secka A."/>
            <person name="Antonio M."/>
            <person name="Oren A."/>
            <person name="Chaudhuri R.R."/>
            <person name="La Ragione R."/>
            <person name="Hildebrand F."/>
            <person name="Pallen M.J."/>
        </authorList>
    </citation>
    <scope>NUCLEOTIDE SEQUENCE</scope>
    <source>
        <strain evidence="8">B1-13419</strain>
    </source>
</reference>
<feature type="transmembrane region" description="Helical" evidence="7">
    <location>
        <begin position="154"/>
        <end position="172"/>
    </location>
</feature>
<organism evidence="8 9">
    <name type="scientific">Candidatus Cryptobacteroides faecigallinarum</name>
    <dbReference type="NCBI Taxonomy" id="2840763"/>
    <lineage>
        <taxon>Bacteria</taxon>
        <taxon>Pseudomonadati</taxon>
        <taxon>Bacteroidota</taxon>
        <taxon>Bacteroidia</taxon>
        <taxon>Bacteroidales</taxon>
        <taxon>Candidatus Cryptobacteroides</taxon>
    </lineage>
</organism>
<dbReference type="Gene3D" id="1.20.1730.10">
    <property type="entry name" value="Sodium/glucose cotransporter"/>
    <property type="match status" value="1"/>
</dbReference>
<feature type="transmembrane region" description="Helical" evidence="7">
    <location>
        <begin position="121"/>
        <end position="142"/>
    </location>
</feature>
<sequence length="526" mass="57705">MESLNISAIDIAIIAVYLVFIIWWGLRHGKSQNAGSYFLAGRSMPWWIIGLSLFAASISSTTLIGQTGDAYDTGIAVFNYNLTGVLVLVFFATFLLPLYIKSGIFTIPEFLEKRFDKKSRYYFSAICIIGNIFLDAAGALYSAALILKLMFPEVSLSVFIIIFAILAASYTIPGGLSAAINAELIQAIILIVGSIVLTVVCFASGGAEYLGDLMASGDIAMKLIRPLTDSSTPWLGLIVGMPVLGIYFWANNQTLVQRVLSAKTLDAGRKGVMFAGFLTLTTLLLFNCPGVIARKFFPGMDNPDMVYPRLVIDLLPAGLLGLMLSAMLAALTSTLSAILNSTSTLFTMDFYAKMDKNASQKKLVWVGKIAALVIIIIAAIWAPYIEKFGSLLKYYQEMLSYISPPIVATFLMGIFCRRTNATGAFSGLIAGLVMAVAMLIWRDAIFGDMHFLFIVPILLVFSMIIIYVVSVFTGRPDPSKLLDTTFTMADFRQETIALKQVRWWNNYRYMGLALVIICAILLIVFS</sequence>
<dbReference type="AlphaFoldDB" id="A0A9D9IKK3"/>
<feature type="transmembrane region" description="Helical" evidence="7">
    <location>
        <begin position="398"/>
        <end position="416"/>
    </location>
</feature>
<evidence type="ECO:0000256" key="2">
    <source>
        <dbReference type="ARBA" id="ARBA00006434"/>
    </source>
</evidence>
<proteinExistence type="inferred from homology"/>
<feature type="transmembrane region" description="Helical" evidence="7">
    <location>
        <begin position="46"/>
        <end position="65"/>
    </location>
</feature>
<dbReference type="InterPro" id="IPR001734">
    <property type="entry name" value="Na/solute_symporter"/>
</dbReference>
<comment type="caution">
    <text evidence="8">The sequence shown here is derived from an EMBL/GenBank/DDBJ whole genome shotgun (WGS) entry which is preliminary data.</text>
</comment>
<feature type="transmembrane region" description="Helical" evidence="7">
    <location>
        <begin position="231"/>
        <end position="250"/>
    </location>
</feature>
<evidence type="ECO:0000256" key="6">
    <source>
        <dbReference type="RuleBase" id="RU362091"/>
    </source>
</evidence>
<evidence type="ECO:0000256" key="4">
    <source>
        <dbReference type="ARBA" id="ARBA00022989"/>
    </source>
</evidence>
<gene>
    <name evidence="8" type="ORF">IAB91_00775</name>
</gene>